<evidence type="ECO:0000256" key="2">
    <source>
        <dbReference type="ARBA" id="ARBA00022679"/>
    </source>
</evidence>
<organism evidence="3 4">
    <name type="scientific">Sphagnum troendelagicum</name>
    <dbReference type="NCBI Taxonomy" id="128251"/>
    <lineage>
        <taxon>Eukaryota</taxon>
        <taxon>Viridiplantae</taxon>
        <taxon>Streptophyta</taxon>
        <taxon>Embryophyta</taxon>
        <taxon>Bryophyta</taxon>
        <taxon>Sphagnophytina</taxon>
        <taxon>Sphagnopsida</taxon>
        <taxon>Sphagnales</taxon>
        <taxon>Sphagnaceae</taxon>
        <taxon>Sphagnum</taxon>
    </lineage>
</organism>
<sequence length="596" mass="65361">MASFQHQSHSRGEAPTSYGGDDLFYMASVAQIEVSIAVTRGVTRASEPCGATVELDPHRGEAVSRMVTLVLGSPTFSANDLKASGVDLTRVFQLVATLYEHGSVVATSAKVCEGVDVGQLVVGDVVMEQPVVSGVDSPWQAAAAKMDALLARPAIDRERLTPGVCMLDNRSGIFWLVSPTGQVYKPDRILLDSGAQPLMLGKAACIGLGIRRSELELCPFQIQTSLGGATNRSNFMTRERLSVQMKSDHVTNSSRLGVTAVVTTAESYDVIVGGVVLYPMGFQMDYWTEIATYRPGDLLEGNISTIDTPVYKDIEEAWREVFVHVEEEEVPQRTPISGPVGLSPLDTTPIVWEYPSEGICMLDLFGGISTSLAAVLQVGILVRKYLYVERDETARRVSSHHLTLLMRRYPELLSRSVIQGYQRALPLDIALLGAQDLARIGPINLVIAGWPCQGHTRASRGEGLRDPQSRMFWEMLRVLRHLQTHQARVPAYILENVPLLGDTRSHVMANVHQIRSWIGPAVLLDAAKVVKVVDKSPMVVVNRVGQPRMALPTFVSFPASHAYREGGPGLVWDTCLQQLVEPNADERDVQWGFLQE</sequence>
<evidence type="ECO:0000256" key="1">
    <source>
        <dbReference type="ARBA" id="ARBA00022603"/>
    </source>
</evidence>
<protein>
    <recommendedName>
        <fullName evidence="5">DNA (cytosine-5-)-methyltransferase</fullName>
    </recommendedName>
</protein>
<evidence type="ECO:0000313" key="4">
    <source>
        <dbReference type="Proteomes" id="UP001497512"/>
    </source>
</evidence>
<dbReference type="SUPFAM" id="SSF53335">
    <property type="entry name" value="S-adenosyl-L-methionine-dependent methyltransferases"/>
    <property type="match status" value="1"/>
</dbReference>
<accession>A0ABP0TWM0</accession>
<dbReference type="InterPro" id="IPR001525">
    <property type="entry name" value="C5_MeTfrase"/>
</dbReference>
<dbReference type="InterPro" id="IPR029063">
    <property type="entry name" value="SAM-dependent_MTases_sf"/>
</dbReference>
<reference evidence="3" key="1">
    <citation type="submission" date="2024-02" db="EMBL/GenBank/DDBJ databases">
        <authorList>
            <consortium name="ELIXIR-Norway"/>
            <consortium name="Elixir Norway"/>
        </authorList>
    </citation>
    <scope>NUCLEOTIDE SEQUENCE</scope>
</reference>
<dbReference type="Pfam" id="PF00145">
    <property type="entry name" value="DNA_methylase"/>
    <property type="match status" value="1"/>
</dbReference>
<dbReference type="EMBL" id="OZ019907">
    <property type="protein sequence ID" value="CAK9206477.1"/>
    <property type="molecule type" value="Genomic_DNA"/>
</dbReference>
<evidence type="ECO:0000313" key="3">
    <source>
        <dbReference type="EMBL" id="CAK9206477.1"/>
    </source>
</evidence>
<proteinExistence type="predicted"/>
<keyword evidence="1" id="KW-0489">Methyltransferase</keyword>
<keyword evidence="2" id="KW-0808">Transferase</keyword>
<name>A0ABP0TWM0_9BRYO</name>
<gene>
    <name evidence="3" type="ORF">CSSPTR1EN2_LOCUS8368</name>
</gene>
<evidence type="ECO:0008006" key="5">
    <source>
        <dbReference type="Google" id="ProtNLM"/>
    </source>
</evidence>
<dbReference type="Gene3D" id="3.40.50.150">
    <property type="entry name" value="Vaccinia Virus protein VP39"/>
    <property type="match status" value="1"/>
</dbReference>
<keyword evidence="4" id="KW-1185">Reference proteome</keyword>
<dbReference type="Proteomes" id="UP001497512">
    <property type="component" value="Chromosome 15"/>
</dbReference>